<proteinExistence type="predicted"/>
<dbReference type="Gene3D" id="2.60.40.10">
    <property type="entry name" value="Immunoglobulins"/>
    <property type="match status" value="1"/>
</dbReference>
<keyword evidence="1" id="KW-0677">Repeat</keyword>
<dbReference type="InterPro" id="IPR013783">
    <property type="entry name" value="Ig-like_fold"/>
</dbReference>
<comment type="caution">
    <text evidence="4">The sequence shown here is derived from an EMBL/GenBank/DDBJ whole genome shotgun (WGS) entry which is preliminary data.</text>
</comment>
<dbReference type="InterPro" id="IPR036116">
    <property type="entry name" value="FN3_sf"/>
</dbReference>
<dbReference type="SUPFAM" id="SSF49265">
    <property type="entry name" value="Fibronectin type III"/>
    <property type="match status" value="1"/>
</dbReference>
<dbReference type="PANTHER" id="PTHR13817">
    <property type="entry name" value="TITIN"/>
    <property type="match status" value="1"/>
</dbReference>
<dbReference type="InterPro" id="IPR003961">
    <property type="entry name" value="FN3_dom"/>
</dbReference>
<feature type="compositionally biased region" description="Basic and acidic residues" evidence="2">
    <location>
        <begin position="17"/>
        <end position="28"/>
    </location>
</feature>
<feature type="domain" description="Fibronectin type-III" evidence="3">
    <location>
        <begin position="18"/>
        <end position="112"/>
    </location>
</feature>
<dbReference type="OrthoDB" id="6159398at2759"/>
<dbReference type="PROSITE" id="PS50853">
    <property type="entry name" value="FN3"/>
    <property type="match status" value="1"/>
</dbReference>
<sequence length="133" mass="15164">MESPAAGPGKKLGSKPGRPEKPVARDSSDTEIYITWAVPRDEGNCTTLGYALEFKKADEDDWKLILNNIEHEYFVIRNLEPSTFYQFRVQAYNKFGWGEHGMPTEPISTKLKVRSLYTSSDIRCFIIINVNCN</sequence>
<dbReference type="EMBL" id="BMAV01021469">
    <property type="protein sequence ID" value="GFY75536.1"/>
    <property type="molecule type" value="Genomic_DNA"/>
</dbReference>
<organism evidence="4 5">
    <name type="scientific">Trichonephila inaurata madagascariensis</name>
    <dbReference type="NCBI Taxonomy" id="2747483"/>
    <lineage>
        <taxon>Eukaryota</taxon>
        <taxon>Metazoa</taxon>
        <taxon>Ecdysozoa</taxon>
        <taxon>Arthropoda</taxon>
        <taxon>Chelicerata</taxon>
        <taxon>Arachnida</taxon>
        <taxon>Araneae</taxon>
        <taxon>Araneomorphae</taxon>
        <taxon>Entelegynae</taxon>
        <taxon>Araneoidea</taxon>
        <taxon>Nephilidae</taxon>
        <taxon>Trichonephila</taxon>
        <taxon>Trichonephila inaurata</taxon>
    </lineage>
</organism>
<dbReference type="Proteomes" id="UP000886998">
    <property type="component" value="Unassembled WGS sequence"/>
</dbReference>
<dbReference type="AlphaFoldDB" id="A0A8X6YM52"/>
<evidence type="ECO:0000259" key="3">
    <source>
        <dbReference type="PROSITE" id="PS50853"/>
    </source>
</evidence>
<dbReference type="Pfam" id="PF00041">
    <property type="entry name" value="fn3"/>
    <property type="match status" value="1"/>
</dbReference>
<evidence type="ECO:0000256" key="2">
    <source>
        <dbReference type="SAM" id="MobiDB-lite"/>
    </source>
</evidence>
<dbReference type="CDD" id="cd00063">
    <property type="entry name" value="FN3"/>
    <property type="match status" value="1"/>
</dbReference>
<protein>
    <submittedName>
        <fullName evidence="4">Obscurin</fullName>
    </submittedName>
</protein>
<evidence type="ECO:0000313" key="4">
    <source>
        <dbReference type="EMBL" id="GFY75536.1"/>
    </source>
</evidence>
<accession>A0A8X6YM52</accession>
<gene>
    <name evidence="4" type="primary">Unc-89</name>
    <name evidence="4" type="ORF">TNIN_26851</name>
</gene>
<dbReference type="InterPro" id="IPR050964">
    <property type="entry name" value="Striated_Muscle_Regulatory"/>
</dbReference>
<dbReference type="PANTHER" id="PTHR13817:SF73">
    <property type="entry name" value="FIBRONECTIN TYPE-III DOMAIN-CONTAINING PROTEIN"/>
    <property type="match status" value="1"/>
</dbReference>
<dbReference type="PRINTS" id="PR00014">
    <property type="entry name" value="FNTYPEIII"/>
</dbReference>
<name>A0A8X6YM52_9ARAC</name>
<keyword evidence="5" id="KW-1185">Reference proteome</keyword>
<feature type="region of interest" description="Disordered" evidence="2">
    <location>
        <begin position="1"/>
        <end position="28"/>
    </location>
</feature>
<evidence type="ECO:0000256" key="1">
    <source>
        <dbReference type="ARBA" id="ARBA00022737"/>
    </source>
</evidence>
<evidence type="ECO:0000313" key="5">
    <source>
        <dbReference type="Proteomes" id="UP000886998"/>
    </source>
</evidence>
<reference evidence="4" key="1">
    <citation type="submission" date="2020-08" db="EMBL/GenBank/DDBJ databases">
        <title>Multicomponent nature underlies the extraordinary mechanical properties of spider dragline silk.</title>
        <authorList>
            <person name="Kono N."/>
            <person name="Nakamura H."/>
            <person name="Mori M."/>
            <person name="Yoshida Y."/>
            <person name="Ohtoshi R."/>
            <person name="Malay A.D."/>
            <person name="Moran D.A.P."/>
            <person name="Tomita M."/>
            <person name="Numata K."/>
            <person name="Arakawa K."/>
        </authorList>
    </citation>
    <scope>NUCLEOTIDE SEQUENCE</scope>
</reference>
<dbReference type="SMART" id="SM00060">
    <property type="entry name" value="FN3"/>
    <property type="match status" value="1"/>
</dbReference>